<protein>
    <recommendedName>
        <fullName evidence="4">Type II secretion system protein K</fullName>
    </recommendedName>
</protein>
<dbReference type="AlphaFoldDB" id="G0GAU0"/>
<name>G0GAU0_WINT7</name>
<organism evidence="2 3">
    <name type="scientific">Winmispira thermophila (strain ATCC 700085 / DSM 6578 / Z-1203)</name>
    <name type="common">Spirochaeta thermophila</name>
    <dbReference type="NCBI Taxonomy" id="869211"/>
    <lineage>
        <taxon>Bacteria</taxon>
        <taxon>Pseudomonadati</taxon>
        <taxon>Spirochaetota</taxon>
        <taxon>Spirochaetia</taxon>
        <taxon>Winmispirales</taxon>
        <taxon>Winmispiraceae</taxon>
        <taxon>Winmispira</taxon>
    </lineage>
</organism>
<feature type="transmembrane region" description="Helical" evidence="1">
    <location>
        <begin position="12"/>
        <end position="29"/>
    </location>
</feature>
<keyword evidence="1" id="KW-0812">Transmembrane</keyword>
<evidence type="ECO:0000313" key="2">
    <source>
        <dbReference type="EMBL" id="AEJ61836.1"/>
    </source>
</evidence>
<dbReference type="HOGENOM" id="CLU_831301_0_0_12"/>
<keyword evidence="1" id="KW-0472">Membrane</keyword>
<proteinExistence type="predicted"/>
<evidence type="ECO:0000256" key="1">
    <source>
        <dbReference type="SAM" id="Phobius"/>
    </source>
</evidence>
<keyword evidence="3" id="KW-1185">Reference proteome</keyword>
<keyword evidence="1" id="KW-1133">Transmembrane helix</keyword>
<dbReference type="EMBL" id="CP002903">
    <property type="protein sequence ID" value="AEJ61836.1"/>
    <property type="molecule type" value="Genomic_DNA"/>
</dbReference>
<dbReference type="STRING" id="869211.Spith_1575"/>
<evidence type="ECO:0000313" key="3">
    <source>
        <dbReference type="Proteomes" id="UP000007254"/>
    </source>
</evidence>
<evidence type="ECO:0008006" key="4">
    <source>
        <dbReference type="Google" id="ProtNLM"/>
    </source>
</evidence>
<sequence length="334" mass="37874">MKEGGSVSVQTLLIIAGVSIIGLVVLLSLQDSVTRVAKYEDRVAVRQEVLSALTEVLRAMEEDETPEGDSFHDQCFTTVQEISYAFRVEIRDLSSRINPNWVRKQLFQRTSMGSLLRNGISADALQQFREDHGFSPNIDNFYAEFFKDVAFHRYLTGYSFANINTSDEFALRKLYARLTGDTAAAEVFHTRVQNLLQSRELLTEEELPTFLSPYPEELLPVMTTLPQWNVNFLDPFLLEAILSYPAFGIPSPSDKAASLVVERDGSEITPVRLVELCGVDPSHPLFSYLGTQTFFWEVQGVNAEGEQVFSAILARDLLYRERKIFRLVEIVWPD</sequence>
<dbReference type="KEGG" id="stq:Spith_1575"/>
<reference evidence="2 3" key="1">
    <citation type="submission" date="2011-06" db="EMBL/GenBank/DDBJ databases">
        <title>The complete genome of Spirochaeta thermophila DSM 6578.</title>
        <authorList>
            <consortium name="US DOE Joint Genome Institute (JGI-PGF)"/>
            <person name="Lucas S."/>
            <person name="Lapidus A."/>
            <person name="Bruce D."/>
            <person name="Goodwin L."/>
            <person name="Pitluck S."/>
            <person name="Peters L."/>
            <person name="Kyrpides N."/>
            <person name="Mavromatis K."/>
            <person name="Ivanova N."/>
            <person name="Mikailova N."/>
            <person name="Pagani I."/>
            <person name="Chertkov O."/>
            <person name="Detter J.C."/>
            <person name="Tapia R."/>
            <person name="Han C."/>
            <person name="Land M."/>
            <person name="Hauser L."/>
            <person name="Markowitz V."/>
            <person name="Cheng J.-F."/>
            <person name="Hugenholtz P."/>
            <person name="Woyke T."/>
            <person name="Wu D."/>
            <person name="Spring S."/>
            <person name="Merkhoffer B."/>
            <person name="Schneider S."/>
            <person name="Klenk H.-P."/>
            <person name="Eisen J.A."/>
        </authorList>
    </citation>
    <scope>NUCLEOTIDE SEQUENCE [LARGE SCALE GENOMIC DNA]</scope>
    <source>
        <strain evidence="3">ATCC 700085 / DSM 6578 / Z-1203</strain>
    </source>
</reference>
<dbReference type="Proteomes" id="UP000007254">
    <property type="component" value="Chromosome"/>
</dbReference>
<accession>G0GAU0</accession>
<gene>
    <name evidence="2" type="ordered locus">Spith_1575</name>
</gene>